<evidence type="ECO:0000313" key="3">
    <source>
        <dbReference type="Proteomes" id="UP000005242"/>
    </source>
</evidence>
<dbReference type="InterPro" id="IPR011990">
    <property type="entry name" value="TPR-like_helical_dom_sf"/>
</dbReference>
<dbReference type="InParanoid" id="I4Y7F7"/>
<feature type="region of interest" description="Disordered" evidence="1">
    <location>
        <begin position="331"/>
        <end position="362"/>
    </location>
</feature>
<dbReference type="Gene3D" id="1.25.40.10">
    <property type="entry name" value="Tetratricopeptide repeat domain"/>
    <property type="match status" value="2"/>
</dbReference>
<proteinExistence type="predicted"/>
<dbReference type="eggNOG" id="ENOG502QSAH">
    <property type="taxonomic scope" value="Eukaryota"/>
</dbReference>
<dbReference type="RefSeq" id="XP_006960040.1">
    <property type="nucleotide sequence ID" value="XM_006959978.1"/>
</dbReference>
<dbReference type="SUPFAM" id="SSF48452">
    <property type="entry name" value="TPR-like"/>
    <property type="match status" value="1"/>
</dbReference>
<organism evidence="2 3">
    <name type="scientific">Wallemia mellicola (strain ATCC MYA-4683 / CBS 633.66)</name>
    <name type="common">Wallemia sebi (CBS 633.66)</name>
    <dbReference type="NCBI Taxonomy" id="671144"/>
    <lineage>
        <taxon>Eukaryota</taxon>
        <taxon>Fungi</taxon>
        <taxon>Dikarya</taxon>
        <taxon>Basidiomycota</taxon>
        <taxon>Wallemiomycotina</taxon>
        <taxon>Wallemiomycetes</taxon>
        <taxon>Wallemiales</taxon>
        <taxon>Wallemiaceae</taxon>
        <taxon>Wallemia</taxon>
    </lineage>
</organism>
<evidence type="ECO:0000256" key="1">
    <source>
        <dbReference type="SAM" id="MobiDB-lite"/>
    </source>
</evidence>
<evidence type="ECO:0008006" key="4">
    <source>
        <dbReference type="Google" id="ProtNLM"/>
    </source>
</evidence>
<accession>I4Y7F7</accession>
<dbReference type="CDD" id="cd24142">
    <property type="entry name" value="ACL4-like"/>
    <property type="match status" value="1"/>
</dbReference>
<dbReference type="Proteomes" id="UP000005242">
    <property type="component" value="Unassembled WGS sequence"/>
</dbReference>
<feature type="compositionally biased region" description="Acidic residues" evidence="1">
    <location>
        <begin position="336"/>
        <end position="356"/>
    </location>
</feature>
<dbReference type="FunCoup" id="I4Y7F7">
    <property type="interactions" value="66"/>
</dbReference>
<dbReference type="GeneID" id="18472449"/>
<keyword evidence="3" id="KW-1185">Reference proteome</keyword>
<name>I4Y7F7_WALMC</name>
<evidence type="ECO:0000313" key="2">
    <source>
        <dbReference type="EMBL" id="EIM19899.1"/>
    </source>
</evidence>
<dbReference type="AlphaFoldDB" id="I4Y7F7"/>
<protein>
    <recommendedName>
        <fullName evidence="4">TPR-like protein</fullName>
    </recommendedName>
</protein>
<dbReference type="OMA" id="CIEMGLY"/>
<sequence>MAEEGQTVQNAGEPTIEDLLQKTLILVSQQDYELALKFSERILEVQENNPDGLQFRSLCNLELGNPEAAYEDFYRLAHCGELEREVDAKLYLGQMADGGKDSLECFTNAFESISQLMQQQQNETGEIAVELKRKATATLVSLAELYMTDLCFEPEAQEASLGYLNQALSIDNTDCDVHTNLASHSISSQQEPLQCLQHAINSYNCWKDLQISDNLFPSTDSMRSLSKVFVELGSLGEALEITKTALAVDDQDPETWYIAGWILFLEGEGQITPLEGSNHATPRPKEIAWPESKFALESCAKIYEQIEYDDQPLLEHVKELISILNNSSIEAKTFDDAEDDNEEGDGDEWLSDDEQGDMQIDN</sequence>
<dbReference type="KEGG" id="wse:WALSEDRAFT_48351"/>
<gene>
    <name evidence="2" type="ORF">WALSEDRAFT_48351</name>
</gene>
<dbReference type="STRING" id="671144.I4Y7F7"/>
<dbReference type="OrthoDB" id="1914839at2759"/>
<dbReference type="EMBL" id="JH668244">
    <property type="protein sequence ID" value="EIM19899.1"/>
    <property type="molecule type" value="Genomic_DNA"/>
</dbReference>
<dbReference type="HOGENOM" id="CLU_040959_2_0_1"/>
<reference evidence="2 3" key="1">
    <citation type="journal article" date="2012" name="Fungal Genet. Biol.">
        <title>The genome of the xerotolerant mold Wallemia sebi reveals adaptations to osmotic stress and suggests cryptic sexual reproduction.</title>
        <authorList>
            <person name="Padamsee M."/>
            <person name="Kumar T.K.A."/>
            <person name="Riley R."/>
            <person name="Binder M."/>
            <person name="Boyd A."/>
            <person name="Calvo A.M."/>
            <person name="Furukawa K."/>
            <person name="Hesse C."/>
            <person name="Hohmann S."/>
            <person name="James T.Y."/>
            <person name="LaButti K."/>
            <person name="Lapidus A."/>
            <person name="Lindquist E."/>
            <person name="Lucas S."/>
            <person name="Miller K."/>
            <person name="Shantappa S."/>
            <person name="Grigoriev I.V."/>
            <person name="Hibbett D.S."/>
            <person name="McLaughlin D.J."/>
            <person name="Spatafora J.W."/>
            <person name="Aime M.C."/>
        </authorList>
    </citation>
    <scope>NUCLEOTIDE SEQUENCE [LARGE SCALE GENOMIC DNA]</scope>
    <source>
        <strain evidence="3">ATCC MYA-4683 / CBS 633.66</strain>
    </source>
</reference>